<dbReference type="Pfam" id="PF17737">
    <property type="entry name" value="Ig_C19orf38"/>
    <property type="match status" value="1"/>
</dbReference>
<organism evidence="4 5">
    <name type="scientific">Tursiops truncatus</name>
    <name type="common">Atlantic bottle-nosed dolphin</name>
    <name type="synonym">Delphinus truncatus</name>
    <dbReference type="NCBI Taxonomy" id="9739"/>
    <lineage>
        <taxon>Eukaryota</taxon>
        <taxon>Metazoa</taxon>
        <taxon>Chordata</taxon>
        <taxon>Craniata</taxon>
        <taxon>Vertebrata</taxon>
        <taxon>Euteleostomi</taxon>
        <taxon>Mammalia</taxon>
        <taxon>Eutheria</taxon>
        <taxon>Laurasiatheria</taxon>
        <taxon>Artiodactyla</taxon>
        <taxon>Whippomorpha</taxon>
        <taxon>Cetacea</taxon>
        <taxon>Odontoceti</taxon>
        <taxon>Delphinidae</taxon>
        <taxon>Tursiops</taxon>
    </lineage>
</organism>
<evidence type="ECO:0000256" key="2">
    <source>
        <dbReference type="SAM" id="Phobius"/>
    </source>
</evidence>
<evidence type="ECO:0000259" key="3">
    <source>
        <dbReference type="Pfam" id="PF17737"/>
    </source>
</evidence>
<feature type="compositionally biased region" description="Low complexity" evidence="1">
    <location>
        <begin position="284"/>
        <end position="301"/>
    </location>
</feature>
<feature type="transmembrane region" description="Helical" evidence="2">
    <location>
        <begin position="190"/>
        <end position="215"/>
    </location>
</feature>
<name>A0A6J3R610_TURTR</name>
<keyword evidence="4" id="KW-1185">Reference proteome</keyword>
<sequence length="301" mass="32236">MEGVGRGESPFQRPSVCVQLPANEETLGLNQPWFFFPCSGLTGGAGSEPWAALVSARFPGQTREERCPGPSCSLQPPPLSCFAGSLAIPAPSIMLVPPHPSSQKDPIHIACMAPRDFPGANFTLYQGEEVVQLLQAPVDQLEVIFNLSGGSREVPGGPFRCQYGVLGELRQPQLSNLSEPMHVSFPVPTWILALSLSLAGAFLLLAGLVTTALVVRKVKVKNLQKKRERESCWAQVNFATTDMSFDNSLFTISKMTSEEDAATQDAPSGSAATPGNSGTRKRPTSTSSSPEPPEFSTFRAC</sequence>
<protein>
    <submittedName>
        <fullName evidence="5">Protein HIDE1 isoform X1</fullName>
    </submittedName>
</protein>
<evidence type="ECO:0000313" key="5">
    <source>
        <dbReference type="RefSeq" id="XP_033710196.1"/>
    </source>
</evidence>
<dbReference type="CTD" id="101733343"/>
<feature type="compositionally biased region" description="Polar residues" evidence="1">
    <location>
        <begin position="265"/>
        <end position="278"/>
    </location>
</feature>
<dbReference type="PANTHER" id="PTHR36859">
    <property type="entry name" value="PROTEIN HIDE1"/>
    <property type="match status" value="1"/>
</dbReference>
<feature type="region of interest" description="Disordered" evidence="1">
    <location>
        <begin position="257"/>
        <end position="301"/>
    </location>
</feature>
<evidence type="ECO:0000313" key="4">
    <source>
        <dbReference type="Proteomes" id="UP000245320"/>
    </source>
</evidence>
<dbReference type="RefSeq" id="XP_033710196.1">
    <property type="nucleotide sequence ID" value="XM_033854305.1"/>
</dbReference>
<dbReference type="InterPro" id="IPR041066">
    <property type="entry name" value="C19orf38_Ig"/>
</dbReference>
<evidence type="ECO:0000256" key="1">
    <source>
        <dbReference type="SAM" id="MobiDB-lite"/>
    </source>
</evidence>
<keyword evidence="2" id="KW-1133">Transmembrane helix</keyword>
<dbReference type="OrthoDB" id="9219586at2759"/>
<dbReference type="Proteomes" id="UP000245320">
    <property type="component" value="Chromosome 3"/>
</dbReference>
<feature type="domain" description="C19orf38 Ig" evidence="3">
    <location>
        <begin position="95"/>
        <end position="185"/>
    </location>
</feature>
<dbReference type="InParanoid" id="A0A6J3R610"/>
<reference evidence="5" key="1">
    <citation type="submission" date="2025-08" db="UniProtKB">
        <authorList>
            <consortium name="RefSeq"/>
        </authorList>
    </citation>
    <scope>IDENTIFICATION</scope>
    <source>
        <tissue evidence="5">Spleen</tissue>
    </source>
</reference>
<keyword evidence="2" id="KW-0472">Membrane</keyword>
<dbReference type="InterPro" id="IPR040438">
    <property type="entry name" value="HIDE1"/>
</dbReference>
<proteinExistence type="predicted"/>
<dbReference type="FunCoup" id="A0A6J3R610">
    <property type="interactions" value="56"/>
</dbReference>
<keyword evidence="2" id="KW-0812">Transmembrane</keyword>
<gene>
    <name evidence="5" type="primary">C3H19orf38</name>
</gene>
<dbReference type="AlphaFoldDB" id="A0A6J3R610"/>
<dbReference type="PANTHER" id="PTHR36859:SF1">
    <property type="entry name" value="PROTEIN HIDE1"/>
    <property type="match status" value="1"/>
</dbReference>
<accession>A0A6J3R610</accession>
<dbReference type="GeneID" id="117311751"/>